<accession>A0A367ESD3</accession>
<feature type="region of interest" description="Disordered" evidence="4">
    <location>
        <begin position="137"/>
        <end position="157"/>
    </location>
</feature>
<evidence type="ECO:0000259" key="5">
    <source>
        <dbReference type="PROSITE" id="PS50075"/>
    </source>
</evidence>
<dbReference type="SMART" id="SM01294">
    <property type="entry name" value="PKS_PP_betabranch"/>
    <property type="match status" value="1"/>
</dbReference>
<keyword evidence="2" id="KW-0597">Phosphoprotein</keyword>
<dbReference type="Gene3D" id="1.10.1200.10">
    <property type="entry name" value="ACP-like"/>
    <property type="match status" value="1"/>
</dbReference>
<dbReference type="FunFam" id="1.10.1200.10:FF:000007">
    <property type="entry name" value="Probable polyketide synthase pks17"/>
    <property type="match status" value="1"/>
</dbReference>
<feature type="domain" description="Carrier" evidence="5">
    <location>
        <begin position="56"/>
        <end position="131"/>
    </location>
</feature>
<proteinExistence type="predicted"/>
<dbReference type="OrthoDB" id="9778690at2"/>
<dbReference type="InterPro" id="IPR050091">
    <property type="entry name" value="PKS_NRPS_Biosynth_Enz"/>
</dbReference>
<evidence type="ECO:0000256" key="2">
    <source>
        <dbReference type="ARBA" id="ARBA00022553"/>
    </source>
</evidence>
<gene>
    <name evidence="6" type="ORF">DQ384_37135</name>
</gene>
<dbReference type="Proteomes" id="UP000253094">
    <property type="component" value="Unassembled WGS sequence"/>
</dbReference>
<comment type="caution">
    <text evidence="6">The sequence shown here is derived from an EMBL/GenBank/DDBJ whole genome shotgun (WGS) entry which is preliminary data.</text>
</comment>
<organism evidence="6 7">
    <name type="scientific">Sphaerisporangium album</name>
    <dbReference type="NCBI Taxonomy" id="509200"/>
    <lineage>
        <taxon>Bacteria</taxon>
        <taxon>Bacillati</taxon>
        <taxon>Actinomycetota</taxon>
        <taxon>Actinomycetes</taxon>
        <taxon>Streptosporangiales</taxon>
        <taxon>Streptosporangiaceae</taxon>
        <taxon>Sphaerisporangium</taxon>
    </lineage>
</organism>
<dbReference type="GO" id="GO:0031177">
    <property type="term" value="F:phosphopantetheine binding"/>
    <property type="evidence" value="ECO:0007669"/>
    <property type="project" value="InterPro"/>
</dbReference>
<dbReference type="PROSITE" id="PS50075">
    <property type="entry name" value="CARRIER"/>
    <property type="match status" value="1"/>
</dbReference>
<protein>
    <recommendedName>
        <fullName evidence="5">Carrier domain-containing protein</fullName>
    </recommendedName>
</protein>
<dbReference type="PANTHER" id="PTHR43775:SF51">
    <property type="entry name" value="INACTIVE PHENOLPHTHIOCEROL SYNTHESIS POLYKETIDE SYNTHASE TYPE I PKS1-RELATED"/>
    <property type="match status" value="1"/>
</dbReference>
<evidence type="ECO:0000256" key="1">
    <source>
        <dbReference type="ARBA" id="ARBA00022450"/>
    </source>
</evidence>
<dbReference type="InterPro" id="IPR036736">
    <property type="entry name" value="ACP-like_sf"/>
</dbReference>
<keyword evidence="3" id="KW-0808">Transferase</keyword>
<keyword evidence="1" id="KW-0596">Phosphopantetheine</keyword>
<dbReference type="SMART" id="SM00823">
    <property type="entry name" value="PKS_PP"/>
    <property type="match status" value="1"/>
</dbReference>
<dbReference type="AlphaFoldDB" id="A0A367ESD3"/>
<dbReference type="EMBL" id="QOIL01000031">
    <property type="protein sequence ID" value="RCG21028.1"/>
    <property type="molecule type" value="Genomic_DNA"/>
</dbReference>
<evidence type="ECO:0000256" key="4">
    <source>
        <dbReference type="SAM" id="MobiDB-lite"/>
    </source>
</evidence>
<dbReference type="PANTHER" id="PTHR43775">
    <property type="entry name" value="FATTY ACID SYNTHASE"/>
    <property type="match status" value="1"/>
</dbReference>
<dbReference type="SUPFAM" id="SSF47336">
    <property type="entry name" value="ACP-like"/>
    <property type="match status" value="1"/>
</dbReference>
<sequence>MVVARVDWPAVAADRPLFSEIPEARTAPDVQEERGSDDAPALLSRLAGASEGERRQTVRRLVRAEVAAVLGHASAAAVDDQRGFRDQGFSSLSGVELRNRLSKATGIALPSTLVFDHPSPAALTDHLCAVLVPEPESPPSAVLPTAAPRTASGADLSTASDDELISFISDELGIS</sequence>
<dbReference type="Pfam" id="PF00550">
    <property type="entry name" value="PP-binding"/>
    <property type="match status" value="1"/>
</dbReference>
<dbReference type="InterPro" id="IPR009081">
    <property type="entry name" value="PP-bd_ACP"/>
</dbReference>
<evidence type="ECO:0000256" key="3">
    <source>
        <dbReference type="ARBA" id="ARBA00022679"/>
    </source>
</evidence>
<reference evidence="6 7" key="1">
    <citation type="submission" date="2018-06" db="EMBL/GenBank/DDBJ databases">
        <title>Sphaerisporangium craniellae sp. nov., isolated from a marine sponge in the South China Sea.</title>
        <authorList>
            <person name="Li L."/>
        </authorList>
    </citation>
    <scope>NUCLEOTIDE SEQUENCE [LARGE SCALE GENOMIC DNA]</scope>
    <source>
        <strain evidence="6 7">CCTCC AA 208026</strain>
    </source>
</reference>
<evidence type="ECO:0000313" key="7">
    <source>
        <dbReference type="Proteomes" id="UP000253094"/>
    </source>
</evidence>
<keyword evidence="7" id="KW-1185">Reference proteome</keyword>
<dbReference type="InterPro" id="IPR020806">
    <property type="entry name" value="PKS_PP-bd"/>
</dbReference>
<dbReference type="GO" id="GO:0006633">
    <property type="term" value="P:fatty acid biosynthetic process"/>
    <property type="evidence" value="ECO:0007669"/>
    <property type="project" value="TreeGrafter"/>
</dbReference>
<name>A0A367ESD3_9ACTN</name>
<dbReference type="GO" id="GO:0004312">
    <property type="term" value="F:fatty acid synthase activity"/>
    <property type="evidence" value="ECO:0007669"/>
    <property type="project" value="TreeGrafter"/>
</dbReference>
<evidence type="ECO:0000313" key="6">
    <source>
        <dbReference type="EMBL" id="RCG21028.1"/>
    </source>
</evidence>